<sequence length="272" mass="30174">MSEKDLVERTPSPLTRARLTREFRALGVKPGMTIITHSSLSSLGWVCGGPITVVQALMDALTPDGTLMMPTQSAGNSEPSNWSNPPVPREWWQIIRDTMPAYDPRITPTRSMGAIVEAFRTFPGVMRSSHPAVSFAAWGKHAQALVGSHSLDYPFGEGSPLARLYELDGWILLLGVGYDSNTSMHLAEHRAPGQVPVQQGAALYENGERVWKVYQDIEVDSDIFPLIGADFEQHTNLVITGHIGLAETKLIPMRPLVDFTVEWFTERRRHDS</sequence>
<keyword evidence="2 4" id="KW-0808">Transferase</keyword>
<keyword evidence="6" id="KW-1185">Reference proteome</keyword>
<keyword evidence="3 4" id="KW-0012">Acyltransferase</keyword>
<dbReference type="InterPro" id="IPR028345">
    <property type="entry name" value="Antibiotic_NAT-like"/>
</dbReference>
<name>A0A326U5P4_THEHA</name>
<evidence type="ECO:0000313" key="5">
    <source>
        <dbReference type="EMBL" id="PZW29260.1"/>
    </source>
</evidence>
<comment type="catalytic activity">
    <reaction evidence="4">
        <text>a 2-deoxystreptamine antibiotic + acetyl-CoA = an N(3)-acetyl-2-deoxystreptamine antibiotic + CoA + H(+)</text>
        <dbReference type="Rhea" id="RHEA:12665"/>
        <dbReference type="ChEBI" id="CHEBI:15378"/>
        <dbReference type="ChEBI" id="CHEBI:57287"/>
        <dbReference type="ChEBI" id="CHEBI:57288"/>
        <dbReference type="ChEBI" id="CHEBI:57921"/>
        <dbReference type="ChEBI" id="CHEBI:77452"/>
        <dbReference type="EC" id="2.3.1.81"/>
    </reaction>
</comment>
<keyword evidence="4" id="KW-0046">Antibiotic resistance</keyword>
<dbReference type="EC" id="2.3.1.-" evidence="4"/>
<protein>
    <recommendedName>
        <fullName evidence="4">Aminoglycoside N(3)-acetyltransferase</fullName>
        <ecNumber evidence="4">2.3.1.-</ecNumber>
    </recommendedName>
</protein>
<dbReference type="PANTHER" id="PTHR11104:SF0">
    <property type="entry name" value="SPBETA PROPHAGE-DERIVED AMINOGLYCOSIDE N(3')-ACETYLTRANSFERASE-LIKE PROTEIN YOKD"/>
    <property type="match status" value="1"/>
</dbReference>
<accession>A0A326U5P4</accession>
<dbReference type="EMBL" id="QKUF01000009">
    <property type="protein sequence ID" value="PZW29260.1"/>
    <property type="molecule type" value="Genomic_DNA"/>
</dbReference>
<dbReference type="InterPro" id="IPR003679">
    <property type="entry name" value="Amioglycoside_AcTrfase"/>
</dbReference>
<dbReference type="PANTHER" id="PTHR11104">
    <property type="entry name" value="AMINOGLYCOSIDE N3-ACETYLTRANSFERASE"/>
    <property type="match status" value="1"/>
</dbReference>
<evidence type="ECO:0000256" key="3">
    <source>
        <dbReference type="ARBA" id="ARBA00023315"/>
    </source>
</evidence>
<dbReference type="Pfam" id="PF02522">
    <property type="entry name" value="Antibiotic_NAT"/>
    <property type="match status" value="1"/>
</dbReference>
<evidence type="ECO:0000256" key="4">
    <source>
        <dbReference type="RuleBase" id="RU365031"/>
    </source>
</evidence>
<dbReference type="SUPFAM" id="SSF110710">
    <property type="entry name" value="TTHA0583/YokD-like"/>
    <property type="match status" value="1"/>
</dbReference>
<dbReference type="GO" id="GO:0046677">
    <property type="term" value="P:response to antibiotic"/>
    <property type="evidence" value="ECO:0007669"/>
    <property type="project" value="UniProtKB-KW"/>
</dbReference>
<evidence type="ECO:0000256" key="2">
    <source>
        <dbReference type="ARBA" id="ARBA00022679"/>
    </source>
</evidence>
<dbReference type="RefSeq" id="WP_111323286.1">
    <property type="nucleotide sequence ID" value="NZ_BIFX01000001.1"/>
</dbReference>
<dbReference type="Proteomes" id="UP000248806">
    <property type="component" value="Unassembled WGS sequence"/>
</dbReference>
<dbReference type="GO" id="GO:0046353">
    <property type="term" value="F:aminoglycoside 3-N-acetyltransferase activity"/>
    <property type="evidence" value="ECO:0007669"/>
    <property type="project" value="UniProtKB-EC"/>
</dbReference>
<proteinExistence type="inferred from homology"/>
<evidence type="ECO:0000313" key="6">
    <source>
        <dbReference type="Proteomes" id="UP000248806"/>
    </source>
</evidence>
<gene>
    <name evidence="5" type="ORF">EI42_02982</name>
</gene>
<evidence type="ECO:0000256" key="1">
    <source>
        <dbReference type="ARBA" id="ARBA00006383"/>
    </source>
</evidence>
<reference evidence="5 6" key="1">
    <citation type="submission" date="2018-06" db="EMBL/GenBank/DDBJ databases">
        <title>Genomic Encyclopedia of Archaeal and Bacterial Type Strains, Phase II (KMG-II): from individual species to whole genera.</title>
        <authorList>
            <person name="Goeker M."/>
        </authorList>
    </citation>
    <scope>NUCLEOTIDE SEQUENCE [LARGE SCALE GENOMIC DNA]</scope>
    <source>
        <strain evidence="5 6">ATCC BAA-1881</strain>
    </source>
</reference>
<dbReference type="OrthoDB" id="7330654at2"/>
<comment type="similarity">
    <text evidence="1 4">Belongs to the antibiotic N-acetyltransferase family.</text>
</comment>
<comment type="caution">
    <text evidence="5">The sequence shown here is derived from an EMBL/GenBank/DDBJ whole genome shotgun (WGS) entry which is preliminary data.</text>
</comment>
<organism evidence="5 6">
    <name type="scientific">Thermosporothrix hazakensis</name>
    <dbReference type="NCBI Taxonomy" id="644383"/>
    <lineage>
        <taxon>Bacteria</taxon>
        <taxon>Bacillati</taxon>
        <taxon>Chloroflexota</taxon>
        <taxon>Ktedonobacteria</taxon>
        <taxon>Ktedonobacterales</taxon>
        <taxon>Thermosporotrichaceae</taxon>
        <taxon>Thermosporothrix</taxon>
    </lineage>
</organism>
<dbReference type="AlphaFoldDB" id="A0A326U5P4"/>